<gene>
    <name evidence="1" type="ORF">KQX54_012251</name>
</gene>
<organism evidence="1 2">
    <name type="scientific">Cotesia glomerata</name>
    <name type="common">Lepidopteran parasitic wasp</name>
    <name type="synonym">Apanteles glomeratus</name>
    <dbReference type="NCBI Taxonomy" id="32391"/>
    <lineage>
        <taxon>Eukaryota</taxon>
        <taxon>Metazoa</taxon>
        <taxon>Ecdysozoa</taxon>
        <taxon>Arthropoda</taxon>
        <taxon>Hexapoda</taxon>
        <taxon>Insecta</taxon>
        <taxon>Pterygota</taxon>
        <taxon>Neoptera</taxon>
        <taxon>Endopterygota</taxon>
        <taxon>Hymenoptera</taxon>
        <taxon>Apocrita</taxon>
        <taxon>Ichneumonoidea</taxon>
        <taxon>Braconidae</taxon>
        <taxon>Microgastrinae</taxon>
        <taxon>Cotesia</taxon>
    </lineage>
</organism>
<dbReference type="EMBL" id="JAHXZJ010002237">
    <property type="protein sequence ID" value="KAH0546615.1"/>
    <property type="molecule type" value="Genomic_DNA"/>
</dbReference>
<keyword evidence="2" id="KW-1185">Reference proteome</keyword>
<sequence length="261" mass="29533">MDEVSPPGDDLESTLLSEWSEIAETGKPIEIVVDINQTSQSSIQSYCQDLIERVDEILSSSSCLIQELAFSGGFAKHESFESLDVTPQRELVTYPSISEEEVLTSDGSYSAHKDELVSDPSSTVDGVLLDHASNTAGPPMDNDGESIKCESSMDQIVTRRDLDVAVRNLESKIENFVEDDPLRRLRHRERLWLRITSSVFPKAHEVIRIDVLMARMSQREKDGRPSSYVYSPVFNRYGHSRVDPRRYVQENRFGVQYRSAI</sequence>
<dbReference type="AlphaFoldDB" id="A0AAV7I8V8"/>
<accession>A0AAV7I8V8</accession>
<comment type="caution">
    <text evidence="1">The sequence shown here is derived from an EMBL/GenBank/DDBJ whole genome shotgun (WGS) entry which is preliminary data.</text>
</comment>
<proteinExistence type="predicted"/>
<evidence type="ECO:0000313" key="2">
    <source>
        <dbReference type="Proteomes" id="UP000826195"/>
    </source>
</evidence>
<evidence type="ECO:0000313" key="1">
    <source>
        <dbReference type="EMBL" id="KAH0546615.1"/>
    </source>
</evidence>
<dbReference type="Proteomes" id="UP000826195">
    <property type="component" value="Unassembled WGS sequence"/>
</dbReference>
<reference evidence="1 2" key="1">
    <citation type="journal article" date="2021" name="J. Hered.">
        <title>A chromosome-level genome assembly of the parasitoid wasp, Cotesia glomerata (Hymenoptera: Braconidae).</title>
        <authorList>
            <person name="Pinto B.J."/>
            <person name="Weis J.J."/>
            <person name="Gamble T."/>
            <person name="Ode P.J."/>
            <person name="Paul R."/>
            <person name="Zaspel J.M."/>
        </authorList>
    </citation>
    <scope>NUCLEOTIDE SEQUENCE [LARGE SCALE GENOMIC DNA]</scope>
    <source>
        <strain evidence="1">CgM1</strain>
    </source>
</reference>
<protein>
    <submittedName>
        <fullName evidence="1">Uncharacterized protein</fullName>
    </submittedName>
</protein>
<name>A0AAV7I8V8_COTGL</name>